<keyword evidence="6 8" id="KW-0472">Membrane</keyword>
<dbReference type="GO" id="GO:0000139">
    <property type="term" value="C:Golgi membrane"/>
    <property type="evidence" value="ECO:0007669"/>
    <property type="project" value="TreeGrafter"/>
</dbReference>
<evidence type="ECO:0000256" key="1">
    <source>
        <dbReference type="ARBA" id="ARBA00004370"/>
    </source>
</evidence>
<dbReference type="InterPro" id="IPR013880">
    <property type="entry name" value="Yos1"/>
</dbReference>
<feature type="transmembrane region" description="Helical" evidence="8">
    <location>
        <begin position="6"/>
        <end position="24"/>
    </location>
</feature>
<comment type="subcellular location">
    <subcellularLocation>
        <location evidence="1">Membrane</location>
    </subcellularLocation>
</comment>
<dbReference type="EMBL" id="ML978071">
    <property type="protein sequence ID" value="KAF2013307.1"/>
    <property type="molecule type" value="Genomic_DNA"/>
</dbReference>
<keyword evidence="2" id="KW-0813">Transport</keyword>
<evidence type="ECO:0000313" key="9">
    <source>
        <dbReference type="EMBL" id="KAF2013307.1"/>
    </source>
</evidence>
<keyword evidence="3 8" id="KW-0812">Transmembrane</keyword>
<comment type="similarity">
    <text evidence="7">Belongs to the YOS1 family.</text>
</comment>
<evidence type="ECO:0000313" key="10">
    <source>
        <dbReference type="Proteomes" id="UP000799778"/>
    </source>
</evidence>
<feature type="transmembrane region" description="Helical" evidence="8">
    <location>
        <begin position="67"/>
        <end position="86"/>
    </location>
</feature>
<name>A0A6A5XKH2_9PLEO</name>
<dbReference type="GO" id="GO:0006888">
    <property type="term" value="P:endoplasmic reticulum to Golgi vesicle-mediated transport"/>
    <property type="evidence" value="ECO:0007669"/>
    <property type="project" value="TreeGrafter"/>
</dbReference>
<dbReference type="RefSeq" id="XP_033381646.1">
    <property type="nucleotide sequence ID" value="XM_033522219.1"/>
</dbReference>
<evidence type="ECO:0000256" key="6">
    <source>
        <dbReference type="ARBA" id="ARBA00023136"/>
    </source>
</evidence>
<keyword evidence="10" id="KW-1185">Reference proteome</keyword>
<evidence type="ECO:0000256" key="5">
    <source>
        <dbReference type="ARBA" id="ARBA00022989"/>
    </source>
</evidence>
<organism evidence="9 10">
    <name type="scientific">Aaosphaeria arxii CBS 175.79</name>
    <dbReference type="NCBI Taxonomy" id="1450172"/>
    <lineage>
        <taxon>Eukaryota</taxon>
        <taxon>Fungi</taxon>
        <taxon>Dikarya</taxon>
        <taxon>Ascomycota</taxon>
        <taxon>Pezizomycotina</taxon>
        <taxon>Dothideomycetes</taxon>
        <taxon>Pleosporomycetidae</taxon>
        <taxon>Pleosporales</taxon>
        <taxon>Pleosporales incertae sedis</taxon>
        <taxon>Aaosphaeria</taxon>
    </lineage>
</organism>
<dbReference type="Pfam" id="PF08571">
    <property type="entry name" value="Yos1"/>
    <property type="match status" value="1"/>
</dbReference>
<gene>
    <name evidence="9" type="ORF">BU24DRAFT_234540</name>
</gene>
<evidence type="ECO:0000256" key="2">
    <source>
        <dbReference type="ARBA" id="ARBA00022448"/>
    </source>
</evidence>
<evidence type="ECO:0000256" key="8">
    <source>
        <dbReference type="SAM" id="Phobius"/>
    </source>
</evidence>
<dbReference type="Proteomes" id="UP000799778">
    <property type="component" value="Unassembled WGS sequence"/>
</dbReference>
<protein>
    <submittedName>
        <fullName evidence="9">Yos1-like protein</fullName>
    </submittedName>
</protein>
<proteinExistence type="inferred from homology"/>
<dbReference type="GO" id="GO:0005789">
    <property type="term" value="C:endoplasmic reticulum membrane"/>
    <property type="evidence" value="ECO:0007669"/>
    <property type="project" value="TreeGrafter"/>
</dbReference>
<evidence type="ECO:0000256" key="7">
    <source>
        <dbReference type="ARBA" id="ARBA00024203"/>
    </source>
</evidence>
<dbReference type="GeneID" id="54279616"/>
<dbReference type="GO" id="GO:0015031">
    <property type="term" value="P:protein transport"/>
    <property type="evidence" value="ECO:0007669"/>
    <property type="project" value="UniProtKB-KW"/>
</dbReference>
<dbReference type="GO" id="GO:0030134">
    <property type="term" value="C:COPII-coated ER to Golgi transport vesicle"/>
    <property type="evidence" value="ECO:0007669"/>
    <property type="project" value="TreeGrafter"/>
</dbReference>
<keyword evidence="4" id="KW-0653">Protein transport</keyword>
<dbReference type="OrthoDB" id="15356at2759"/>
<dbReference type="AlphaFoldDB" id="A0A6A5XKH2"/>
<dbReference type="PANTHER" id="PTHR15858">
    <property type="entry name" value="IMMEDIATE EARLY RESPONSE 3-INTERACTING PROTEIN 1"/>
    <property type="match status" value="1"/>
</dbReference>
<accession>A0A6A5XKH2</accession>
<keyword evidence="5 8" id="KW-1133">Transmembrane helix</keyword>
<evidence type="ECO:0000256" key="4">
    <source>
        <dbReference type="ARBA" id="ARBA00022927"/>
    </source>
</evidence>
<evidence type="ECO:0000256" key="3">
    <source>
        <dbReference type="ARBA" id="ARBA00022692"/>
    </source>
</evidence>
<reference evidence="9" key="1">
    <citation type="journal article" date="2020" name="Stud. Mycol.">
        <title>101 Dothideomycetes genomes: a test case for predicting lifestyles and emergence of pathogens.</title>
        <authorList>
            <person name="Haridas S."/>
            <person name="Albert R."/>
            <person name="Binder M."/>
            <person name="Bloem J."/>
            <person name="Labutti K."/>
            <person name="Salamov A."/>
            <person name="Andreopoulos B."/>
            <person name="Baker S."/>
            <person name="Barry K."/>
            <person name="Bills G."/>
            <person name="Bluhm B."/>
            <person name="Cannon C."/>
            <person name="Castanera R."/>
            <person name="Culley D."/>
            <person name="Daum C."/>
            <person name="Ezra D."/>
            <person name="Gonzalez J."/>
            <person name="Henrissat B."/>
            <person name="Kuo A."/>
            <person name="Liang C."/>
            <person name="Lipzen A."/>
            <person name="Lutzoni F."/>
            <person name="Magnuson J."/>
            <person name="Mondo S."/>
            <person name="Nolan M."/>
            <person name="Ohm R."/>
            <person name="Pangilinan J."/>
            <person name="Park H.-J."/>
            <person name="Ramirez L."/>
            <person name="Alfaro M."/>
            <person name="Sun H."/>
            <person name="Tritt A."/>
            <person name="Yoshinaga Y."/>
            <person name="Zwiers L.-H."/>
            <person name="Turgeon B."/>
            <person name="Goodwin S."/>
            <person name="Spatafora J."/>
            <person name="Crous P."/>
            <person name="Grigoriev I."/>
        </authorList>
    </citation>
    <scope>NUCLEOTIDE SEQUENCE</scope>
    <source>
        <strain evidence="9">CBS 175.79</strain>
    </source>
</reference>
<dbReference type="PANTHER" id="PTHR15858:SF0">
    <property type="entry name" value="IMMEDIATE EARLY RESPONSE 3-INTERACTING PROTEIN 1"/>
    <property type="match status" value="1"/>
</dbReference>
<sequence>MLFFGLGSLFYVTILLINAVAVLSEDRFLARIGMTSSSSADQQGFGAPRDNDSIKAKLVNMISSVRTLMRIPLMLINTLMIIYLLVLG</sequence>